<dbReference type="GO" id="GO:0070004">
    <property type="term" value="F:cysteine-type exopeptidase activity"/>
    <property type="evidence" value="ECO:0007669"/>
    <property type="project" value="InterPro"/>
</dbReference>
<dbReference type="AlphaFoldDB" id="A0A4Y8VQ95"/>
<evidence type="ECO:0000313" key="8">
    <source>
        <dbReference type="Proteomes" id="UP000297872"/>
    </source>
</evidence>
<dbReference type="RefSeq" id="WP_134843144.1">
    <property type="nucleotide sequence ID" value="NZ_SGVY01000011.1"/>
</dbReference>
<keyword evidence="8" id="KW-1185">Reference proteome</keyword>
<keyword evidence="5 6" id="KW-0224">Dipeptidase</keyword>
<comment type="catalytic activity">
    <reaction evidence="1">
        <text>an L-aminoacyl-L-amino acid + H2O = 2 an L-alpha-amino acid</text>
        <dbReference type="Rhea" id="RHEA:48940"/>
        <dbReference type="ChEBI" id="CHEBI:15377"/>
        <dbReference type="ChEBI" id="CHEBI:59869"/>
        <dbReference type="ChEBI" id="CHEBI:77460"/>
        <dbReference type="EC" id="3.4.13.19"/>
    </reaction>
</comment>
<dbReference type="GeneID" id="302994849"/>
<dbReference type="EMBL" id="SGVY01000011">
    <property type="protein sequence ID" value="TFH82660.1"/>
    <property type="molecule type" value="Genomic_DNA"/>
</dbReference>
<dbReference type="GO" id="GO:0006508">
    <property type="term" value="P:proteolysis"/>
    <property type="evidence" value="ECO:0007669"/>
    <property type="project" value="UniProtKB-KW"/>
</dbReference>
<comment type="similarity">
    <text evidence="2 6">Belongs to the peptidase C69 family.</text>
</comment>
<gene>
    <name evidence="7" type="ORF">EXN75_06005</name>
</gene>
<evidence type="ECO:0000256" key="3">
    <source>
        <dbReference type="ARBA" id="ARBA00022670"/>
    </source>
</evidence>
<keyword evidence="3 6" id="KW-0645">Protease</keyword>
<dbReference type="InterPro" id="IPR005322">
    <property type="entry name" value="Peptidase_C69"/>
</dbReference>
<dbReference type="Pfam" id="PF03577">
    <property type="entry name" value="Peptidase_C69"/>
    <property type="match status" value="1"/>
</dbReference>
<proteinExistence type="inferred from homology"/>
<keyword evidence="4 6" id="KW-0378">Hydrolase</keyword>
<evidence type="ECO:0000256" key="4">
    <source>
        <dbReference type="ARBA" id="ARBA00022801"/>
    </source>
</evidence>
<evidence type="ECO:0000256" key="1">
    <source>
        <dbReference type="ARBA" id="ARBA00001670"/>
    </source>
</evidence>
<evidence type="ECO:0000256" key="5">
    <source>
        <dbReference type="ARBA" id="ARBA00022997"/>
    </source>
</evidence>
<comment type="caution">
    <text evidence="7">The sequence shown here is derived from an EMBL/GenBank/DDBJ whole genome shotgun (WGS) entry which is preliminary data.</text>
</comment>
<dbReference type="GO" id="GO:0016805">
    <property type="term" value="F:dipeptidase activity"/>
    <property type="evidence" value="ECO:0007669"/>
    <property type="project" value="UniProtKB-KW"/>
</dbReference>
<reference evidence="7 8" key="1">
    <citation type="submission" date="2019-02" db="EMBL/GenBank/DDBJ databases">
        <title>Draft Genome Sequence of the Prevotella sp. BCRC 81118, Isolated from Human Feces.</title>
        <authorList>
            <person name="Huang C.-H."/>
        </authorList>
    </citation>
    <scope>NUCLEOTIDE SEQUENCE [LARGE SCALE GENOMIC DNA]</scope>
    <source>
        <strain evidence="7 8">BCRC 81118</strain>
    </source>
</reference>
<dbReference type="NCBIfam" id="NF033678">
    <property type="entry name" value="C69_fam_dipept"/>
    <property type="match status" value="1"/>
</dbReference>
<dbReference type="EC" id="3.4.-.-" evidence="6"/>
<dbReference type="PANTHER" id="PTHR12994:SF17">
    <property type="entry name" value="LD30995P"/>
    <property type="match status" value="1"/>
</dbReference>
<dbReference type="Gene3D" id="3.60.60.10">
    <property type="entry name" value="Penicillin V Acylase, Chain A"/>
    <property type="match status" value="1"/>
</dbReference>
<name>A0A4Y8VQ95_9BACT</name>
<protein>
    <recommendedName>
        <fullName evidence="6">Dipeptidase</fullName>
        <ecNumber evidence="6">3.4.-.-</ecNumber>
    </recommendedName>
</protein>
<evidence type="ECO:0000256" key="6">
    <source>
        <dbReference type="RuleBase" id="RU364089"/>
    </source>
</evidence>
<sequence>MKKEINNSFENVEKRASKLPSECTTIIVGEEQSADGAKYLCRSSDFDALMAINIEVHEDTKFGSEEFVAKDSKFRCPLPKEALGYTGLPDYQFPGEWGSAGFNTAGVGMSSTETIFSSDKALAFDPYVKNGLAENCTYNIVLPYVHTAREGAARLGKLIEQYGSAEGFGIGFIDDKEIWYLENACGHKWLACRMPKDQYFVTGNQSRFRDYAPEDKENFMAAPDLIEFAEKNGLYDPNDAEAEKDKHGKAKFDFHKAYSRDEELDTTYNYPRVWGLQQMFSPAIQNDVTKNTFPVFAKAAHKISLTDLRTAFRFHYDHTDHDPYLHENGKEPYRPVSIFRTTQTHIIQVRKDLPHAIGHITYVAFGMGDLSVFLPLYQGVKTFPELYTHVANGRCKDDSAYWRFRKVMTLGMTDYNAFAPIIKDAYAKLEAENDQRQKEMETEYLKLYKESPIKAQDLLQHFSDEVLNHAIEVADELVEELFTRLTEKIQKEYLFHGA</sequence>
<dbReference type="PANTHER" id="PTHR12994">
    <property type="entry name" value="SECERNIN"/>
    <property type="match status" value="1"/>
</dbReference>
<dbReference type="OrthoDB" id="9764088at2"/>
<evidence type="ECO:0000313" key="7">
    <source>
        <dbReference type="EMBL" id="TFH82660.1"/>
    </source>
</evidence>
<accession>A0A4Y8VQ95</accession>
<dbReference type="Proteomes" id="UP000297872">
    <property type="component" value="Unassembled WGS sequence"/>
</dbReference>
<dbReference type="InterPro" id="IPR047804">
    <property type="entry name" value="C69_dipept_A-like"/>
</dbReference>
<organism evidence="7 8">
    <name type="scientific">Segatella hominis</name>
    <dbReference type="NCBI Taxonomy" id="2518605"/>
    <lineage>
        <taxon>Bacteria</taxon>
        <taxon>Pseudomonadati</taxon>
        <taxon>Bacteroidota</taxon>
        <taxon>Bacteroidia</taxon>
        <taxon>Bacteroidales</taxon>
        <taxon>Prevotellaceae</taxon>
        <taxon>Segatella</taxon>
    </lineage>
</organism>
<evidence type="ECO:0000256" key="2">
    <source>
        <dbReference type="ARBA" id="ARBA00007225"/>
    </source>
</evidence>